<reference evidence="1 2" key="1">
    <citation type="submission" date="2019-04" db="EMBL/GenBank/DDBJ databases">
        <title>Friends and foes A comparative genomics studyof 23 Aspergillus species from section Flavi.</title>
        <authorList>
            <consortium name="DOE Joint Genome Institute"/>
            <person name="Kjaerbolling I."/>
            <person name="Vesth T."/>
            <person name="Frisvad J.C."/>
            <person name="Nybo J.L."/>
            <person name="Theobald S."/>
            <person name="Kildgaard S."/>
            <person name="Isbrandt T."/>
            <person name="Kuo A."/>
            <person name="Sato A."/>
            <person name="Lyhne E.K."/>
            <person name="Kogle M.E."/>
            <person name="Wiebenga A."/>
            <person name="Kun R.S."/>
            <person name="Lubbers R.J."/>
            <person name="Makela M.R."/>
            <person name="Barry K."/>
            <person name="Chovatia M."/>
            <person name="Clum A."/>
            <person name="Daum C."/>
            <person name="Haridas S."/>
            <person name="He G."/>
            <person name="LaButti K."/>
            <person name="Lipzen A."/>
            <person name="Mondo S."/>
            <person name="Riley R."/>
            <person name="Salamov A."/>
            <person name="Simmons B.A."/>
            <person name="Magnuson J.K."/>
            <person name="Henrissat B."/>
            <person name="Mortensen U.H."/>
            <person name="Larsen T.O."/>
            <person name="Devries R.P."/>
            <person name="Grigoriev I.V."/>
            <person name="Machida M."/>
            <person name="Baker S.E."/>
            <person name="Andersen M.R."/>
        </authorList>
    </citation>
    <scope>NUCLEOTIDE SEQUENCE [LARGE SCALE GENOMIC DNA]</scope>
    <source>
        <strain evidence="1 2">IBT 29228</strain>
    </source>
</reference>
<evidence type="ECO:0000313" key="2">
    <source>
        <dbReference type="Proteomes" id="UP000326198"/>
    </source>
</evidence>
<protein>
    <submittedName>
        <fullName evidence="1">Uncharacterized protein</fullName>
    </submittedName>
</protein>
<gene>
    <name evidence="1" type="ORF">BDV26DRAFT_134774</name>
</gene>
<dbReference type="AlphaFoldDB" id="A0A5N7AQY3"/>
<organism evidence="1 2">
    <name type="scientific">Aspergillus bertholletiae</name>
    <dbReference type="NCBI Taxonomy" id="1226010"/>
    <lineage>
        <taxon>Eukaryota</taxon>
        <taxon>Fungi</taxon>
        <taxon>Dikarya</taxon>
        <taxon>Ascomycota</taxon>
        <taxon>Pezizomycotina</taxon>
        <taxon>Eurotiomycetes</taxon>
        <taxon>Eurotiomycetidae</taxon>
        <taxon>Eurotiales</taxon>
        <taxon>Aspergillaceae</taxon>
        <taxon>Aspergillus</taxon>
        <taxon>Aspergillus subgen. Circumdati</taxon>
    </lineage>
</organism>
<dbReference type="EMBL" id="ML736440">
    <property type="protein sequence ID" value="KAE8371308.1"/>
    <property type="molecule type" value="Genomic_DNA"/>
</dbReference>
<keyword evidence="2" id="KW-1185">Reference proteome</keyword>
<sequence>MTLAQLRLLCIMLLRVNQAILELFLQQLLFRSLFLRKSLSLGFLLHDLLLFLVGFRSSKAFSLLPMPTSPIRFRPGVESVNSAFWKAANRLSPLTFTAGKQTVATKPAQGSAEGVSHSA</sequence>
<evidence type="ECO:0000313" key="1">
    <source>
        <dbReference type="EMBL" id="KAE8371308.1"/>
    </source>
</evidence>
<name>A0A5N7AQY3_9EURO</name>
<dbReference type="Proteomes" id="UP000326198">
    <property type="component" value="Unassembled WGS sequence"/>
</dbReference>
<proteinExistence type="predicted"/>
<accession>A0A5N7AQY3</accession>